<proteinExistence type="predicted"/>
<dbReference type="Proteomes" id="UP000663826">
    <property type="component" value="Unassembled WGS sequence"/>
</dbReference>
<protein>
    <submittedName>
        <fullName evidence="2">Uncharacterized protein</fullName>
    </submittedName>
</protein>
<dbReference type="AlphaFoldDB" id="A0A8H2WB94"/>
<sequence length="517" mass="58556">MSHSVPAEEYDPPSARSNNNSAPRSSQNKPQLLDAMMRNVPKLKELNYTHWNNMITNSIKKSKLWGYVDGTIQEPSDHDAGNLATYYDEIAAVRNAILGSLEPGAQRYIEDTLDARDAWLALEKKYLTAEAETDAELLATEKRLADMRLEEDDDMVEHIAEFCRMRCRLNGTRFALDDQACISMLYRSLPSSYRQSALTAEKTEMKDFGALCARLSDLSQNPQPQTIPDDAPEDYTSWGVPKDVKAFELTGSKNPLLAERATVTCRDCLLKDHKAGTPDCPQYEWRKELWGTESNDDSVKAHDLGNDASAERPAQVNTKRLSYEFSEPVKVVLSFNELGLKPGLMSQLTRNFPRGEGFVVSCQDSAKLKIAVNRWGASYQNYYLHGSMKPEEYRSTAKNFASKLAGIRYKNANQYTYDSYDDDIDPVSRVLLVTTNETLPITDLSNIATPLINYDVPKDIEDYIRWLDHWRAIDPSQSQTIITLVTAETDEIHIIQNLVQFYGVHITELLWRKGGIH</sequence>
<name>A0A8H2WB94_9AGAM</name>
<evidence type="ECO:0000313" key="2">
    <source>
        <dbReference type="EMBL" id="CAE6355213.1"/>
    </source>
</evidence>
<feature type="compositionally biased region" description="Low complexity" evidence="1">
    <location>
        <begin position="12"/>
        <end position="26"/>
    </location>
</feature>
<accession>A0A8H2WB94</accession>
<organism evidence="2 3">
    <name type="scientific">Rhizoctonia solani</name>
    <dbReference type="NCBI Taxonomy" id="456999"/>
    <lineage>
        <taxon>Eukaryota</taxon>
        <taxon>Fungi</taxon>
        <taxon>Dikarya</taxon>
        <taxon>Basidiomycota</taxon>
        <taxon>Agaricomycotina</taxon>
        <taxon>Agaricomycetes</taxon>
        <taxon>Cantharellales</taxon>
        <taxon>Ceratobasidiaceae</taxon>
        <taxon>Rhizoctonia</taxon>
    </lineage>
</organism>
<gene>
    <name evidence="2" type="ORF">RDB_LOCUS9264</name>
</gene>
<comment type="caution">
    <text evidence="2">The sequence shown here is derived from an EMBL/GenBank/DDBJ whole genome shotgun (WGS) entry which is preliminary data.</text>
</comment>
<evidence type="ECO:0000313" key="3">
    <source>
        <dbReference type="Proteomes" id="UP000663826"/>
    </source>
</evidence>
<reference evidence="2" key="1">
    <citation type="submission" date="2021-01" db="EMBL/GenBank/DDBJ databases">
        <authorList>
            <person name="Kaushik A."/>
        </authorList>
    </citation>
    <scope>NUCLEOTIDE SEQUENCE</scope>
    <source>
        <strain evidence="2">AG1-1B</strain>
    </source>
</reference>
<feature type="region of interest" description="Disordered" evidence="1">
    <location>
        <begin position="1"/>
        <end position="32"/>
    </location>
</feature>
<dbReference type="EMBL" id="CAJMWQ010000375">
    <property type="protein sequence ID" value="CAE6355213.1"/>
    <property type="molecule type" value="Genomic_DNA"/>
</dbReference>
<evidence type="ECO:0000256" key="1">
    <source>
        <dbReference type="SAM" id="MobiDB-lite"/>
    </source>
</evidence>
<dbReference type="Pfam" id="PF14223">
    <property type="entry name" value="Retrotran_gag_2"/>
    <property type="match status" value="1"/>
</dbReference>